<evidence type="ECO:0000259" key="2">
    <source>
        <dbReference type="PROSITE" id="PS50057"/>
    </source>
</evidence>
<name>A0A8J4Y4J6_CHIOP</name>
<feature type="domain" description="FERM" evidence="2">
    <location>
        <begin position="1"/>
        <end position="89"/>
    </location>
</feature>
<dbReference type="InterPro" id="IPR000299">
    <property type="entry name" value="FERM_domain"/>
</dbReference>
<evidence type="ECO:0000256" key="1">
    <source>
        <dbReference type="SAM" id="MobiDB-lite"/>
    </source>
</evidence>
<dbReference type="PANTHER" id="PTHR23280:SF32">
    <property type="entry name" value="FI22325P1"/>
    <property type="match status" value="1"/>
</dbReference>
<proteinExistence type="predicted"/>
<comment type="caution">
    <text evidence="3">The sequence shown here is derived from an EMBL/GenBank/DDBJ whole genome shotgun (WGS) entry which is preliminary data.</text>
</comment>
<protein>
    <submittedName>
        <fullName evidence="3">FERM domain-containing protein 3</fullName>
    </submittedName>
</protein>
<dbReference type="SMART" id="SM01196">
    <property type="entry name" value="FERM_C"/>
    <property type="match status" value="1"/>
</dbReference>
<dbReference type="Proteomes" id="UP000770661">
    <property type="component" value="Unassembled WGS sequence"/>
</dbReference>
<dbReference type="PANTHER" id="PTHR23280">
    <property type="entry name" value="4.1 G PROTEIN"/>
    <property type="match status" value="1"/>
</dbReference>
<feature type="compositionally biased region" description="Polar residues" evidence="1">
    <location>
        <begin position="305"/>
        <end position="324"/>
    </location>
</feature>
<dbReference type="SUPFAM" id="SSF50729">
    <property type="entry name" value="PH domain-like"/>
    <property type="match status" value="1"/>
</dbReference>
<organism evidence="3 4">
    <name type="scientific">Chionoecetes opilio</name>
    <name type="common">Atlantic snow crab</name>
    <name type="synonym">Cancer opilio</name>
    <dbReference type="NCBI Taxonomy" id="41210"/>
    <lineage>
        <taxon>Eukaryota</taxon>
        <taxon>Metazoa</taxon>
        <taxon>Ecdysozoa</taxon>
        <taxon>Arthropoda</taxon>
        <taxon>Crustacea</taxon>
        <taxon>Multicrustacea</taxon>
        <taxon>Malacostraca</taxon>
        <taxon>Eumalacostraca</taxon>
        <taxon>Eucarida</taxon>
        <taxon>Decapoda</taxon>
        <taxon>Pleocyemata</taxon>
        <taxon>Brachyura</taxon>
        <taxon>Eubrachyura</taxon>
        <taxon>Majoidea</taxon>
        <taxon>Majidae</taxon>
        <taxon>Chionoecetes</taxon>
    </lineage>
</organism>
<dbReference type="SMART" id="SM01195">
    <property type="entry name" value="FA"/>
    <property type="match status" value="1"/>
</dbReference>
<dbReference type="InterPro" id="IPR011993">
    <property type="entry name" value="PH-like_dom_sf"/>
</dbReference>
<evidence type="ECO:0000313" key="4">
    <source>
        <dbReference type="Proteomes" id="UP000770661"/>
    </source>
</evidence>
<dbReference type="OrthoDB" id="6266673at2759"/>
<dbReference type="InterPro" id="IPR014847">
    <property type="entry name" value="FA"/>
</dbReference>
<dbReference type="InterPro" id="IPR018980">
    <property type="entry name" value="FERM_PH-like_C"/>
</dbReference>
<feature type="compositionally biased region" description="Basic and acidic residues" evidence="1">
    <location>
        <begin position="255"/>
        <end position="277"/>
    </location>
</feature>
<evidence type="ECO:0000313" key="3">
    <source>
        <dbReference type="EMBL" id="KAG0720865.1"/>
    </source>
</evidence>
<dbReference type="Gene3D" id="2.30.29.30">
    <property type="entry name" value="Pleckstrin-homology domain (PH domain)/Phosphotyrosine-binding domain (PTB)"/>
    <property type="match status" value="1"/>
</dbReference>
<feature type="region of interest" description="Disordered" evidence="1">
    <location>
        <begin position="255"/>
        <end position="357"/>
    </location>
</feature>
<dbReference type="GO" id="GO:0005856">
    <property type="term" value="C:cytoskeleton"/>
    <property type="evidence" value="ECO:0007669"/>
    <property type="project" value="TreeGrafter"/>
</dbReference>
<dbReference type="Pfam" id="PF09380">
    <property type="entry name" value="FERM_C"/>
    <property type="match status" value="1"/>
</dbReference>
<sequence length="357" mass="39362">MSMNLDHRGSQLYLGLNHTGVLTFQGSRKTHHFRWAEVQKLNYEGKMFIVHLIFAEKKHTVGFKCPTASACRHLWRCAVEQRLFYTLANSNKQGVVVTGGSFFSRGSRFRYAGKCEKEVVEESSGILREPPMVNRVSLKSIGRSTSLPTTPADSDTYDAVISRVHRPLPYIDRSSSLDEDVLCGADMGSHGSNEGLNHINGGCGGSGAAYCPESTLPPLSLLEPLLEAQENKSRSSSMLDSSFMDAESSLEPCLEPKGKQEAEEPKHKEGEVTENSKELTGNGEDTMLQQQLYYDYSGRGHTSEFGDTSSTETLGPPHNSSDSQLALKDKDNMFPSSPRRSSLVPLNMDRLKFPGTD</sequence>
<dbReference type="AlphaFoldDB" id="A0A8J4Y4J6"/>
<gene>
    <name evidence="3" type="primary">Frmd3</name>
    <name evidence="3" type="ORF">GWK47_047589</name>
</gene>
<reference evidence="3" key="1">
    <citation type="submission" date="2020-07" db="EMBL/GenBank/DDBJ databases">
        <title>The High-quality genome of the commercially important snow crab, Chionoecetes opilio.</title>
        <authorList>
            <person name="Jeong J.-H."/>
            <person name="Ryu S."/>
        </authorList>
    </citation>
    <scope>NUCLEOTIDE SEQUENCE</scope>
    <source>
        <strain evidence="3">MADBK_172401_WGS</strain>
        <tissue evidence="3">Digestive gland</tissue>
    </source>
</reference>
<dbReference type="PROSITE" id="PS50057">
    <property type="entry name" value="FERM_3"/>
    <property type="match status" value="1"/>
</dbReference>
<accession>A0A8J4Y4J6</accession>
<dbReference type="GO" id="GO:0031032">
    <property type="term" value="P:actomyosin structure organization"/>
    <property type="evidence" value="ECO:0007669"/>
    <property type="project" value="TreeGrafter"/>
</dbReference>
<feature type="region of interest" description="Disordered" evidence="1">
    <location>
        <begin position="231"/>
        <end position="250"/>
    </location>
</feature>
<dbReference type="EMBL" id="JACEEZ010012120">
    <property type="protein sequence ID" value="KAG0720865.1"/>
    <property type="molecule type" value="Genomic_DNA"/>
</dbReference>
<keyword evidence="4" id="KW-1185">Reference proteome</keyword>
<dbReference type="Pfam" id="PF08736">
    <property type="entry name" value="FA"/>
    <property type="match status" value="1"/>
</dbReference>